<feature type="domain" description="SusD-like N-terminal" evidence="6">
    <location>
        <begin position="93"/>
        <end position="225"/>
    </location>
</feature>
<proteinExistence type="predicted"/>
<dbReference type="EMBL" id="HF548328">
    <property type="protein sequence ID" value="CCO21766.1"/>
    <property type="molecule type" value="Genomic_DNA"/>
</dbReference>
<keyword evidence="3" id="KW-0472">Membrane</keyword>
<protein>
    <submittedName>
        <fullName evidence="8">Putative RagB-SusD domain-containing protein</fullName>
    </submittedName>
</protein>
<dbReference type="EMBL" id="HF548325">
    <property type="protein sequence ID" value="CCO21748.1"/>
    <property type="molecule type" value="Genomic_DNA"/>
</dbReference>
<dbReference type="PROSITE" id="PS51257">
    <property type="entry name" value="PROKAR_LIPOPROTEIN"/>
    <property type="match status" value="1"/>
</dbReference>
<dbReference type="EMBL" id="HF548331">
    <property type="protein sequence ID" value="CCO21837.1"/>
    <property type="molecule type" value="Genomic_DNA"/>
</dbReference>
<evidence type="ECO:0000259" key="6">
    <source>
        <dbReference type="Pfam" id="PF14322"/>
    </source>
</evidence>
<evidence type="ECO:0000259" key="5">
    <source>
        <dbReference type="Pfam" id="PF07980"/>
    </source>
</evidence>
<dbReference type="EMBL" id="HF548305">
    <property type="protein sequence ID" value="CCO21486.1"/>
    <property type="molecule type" value="Genomic_DNA"/>
</dbReference>
<dbReference type="Gene3D" id="1.25.40.390">
    <property type="match status" value="1"/>
</dbReference>
<feature type="domain" description="RagB/SusD" evidence="5">
    <location>
        <begin position="267"/>
        <end position="502"/>
    </location>
</feature>
<dbReference type="CDD" id="cd08977">
    <property type="entry name" value="SusD"/>
    <property type="match status" value="1"/>
</dbReference>
<sequence>MKLKSIIYALGGIAFLSACTDLSEDLYDRVGSGDYGKTASEIETIVGRAYSSLRGGASDGVNFYPTSEHVFFTPEVASNECVIPVRLPDDWLDKGVWLEVQRHQWSTDNTRIWALWKYAYNGIASTNSIIYQVEQSGLDEEASKPLFAELKSLRAYYYYKLLDWFGNVPIETSFIVETAPETSPRADVFAFVEKELTENIAYLPTEGYGRFTRNAANMLLARLYLNAEVFTGKERWSDCLTACSKISGQLEADYFKSFLTENQVSREIIFSIPYDHTMGTVGNFLSSMTFHYEHKWTVSATGDYQWCGNGISAEPGVYSSFEDADIRRKSLLIGDQIDLRTGATIIMPASGNPLTYTEEISNVEGSLQNEGARLHKYEVKEGEAWERDHDWVVMRYAEALMMQAECNVRLGNAGAARPFIDQIRSRAGLDTPEVIDLDFIEKELGREFIFEDHRRTDNIRFGTYYEESWAKPADAADKHTGLFPIPAQEIAKNSKLKQNPGYN</sequence>
<reference evidence="8" key="2">
    <citation type="journal article" date="2013" name="Biotechnol. Biofuels">
        <title>Mining for hemicellulases in the fungus-growing termite Pseudacanthotermes militaris using functional metagenomics.</title>
        <authorList>
            <person name="Bastien G."/>
            <person name="Arnal G."/>
            <person name="Bozonnet S."/>
            <person name="Laguerre S."/>
            <person name="Ferreira F."/>
            <person name="Faure R."/>
            <person name="Henrissat B."/>
            <person name="Lefevre F."/>
            <person name="Robe P."/>
            <person name="Bouchez O."/>
            <person name="Noirot C."/>
            <person name="Dumon C."/>
            <person name="O'Donohue M."/>
        </authorList>
    </citation>
    <scope>NUCLEOTIDE SEQUENCE</scope>
</reference>
<keyword evidence="2" id="KW-0732">Signal</keyword>
<comment type="subcellular location">
    <subcellularLocation>
        <location evidence="1">Cell outer membrane</location>
    </subcellularLocation>
</comment>
<evidence type="ECO:0000313" key="9">
    <source>
        <dbReference type="EMBL" id="CCO21748.1"/>
    </source>
</evidence>
<dbReference type="Pfam" id="PF14322">
    <property type="entry name" value="SusD-like_3"/>
    <property type="match status" value="1"/>
</dbReference>
<evidence type="ECO:0000313" key="10">
    <source>
        <dbReference type="EMBL" id="CCO21766.1"/>
    </source>
</evidence>
<gene>
    <name evidence="11" type="ORF">BN138_1025</name>
    <name evidence="7" type="ORF">BN138_674</name>
    <name evidence="8" type="ORF">BN138_914</name>
    <name evidence="9" type="ORF">BN138_936</name>
    <name evidence="10" type="ORF">BN138_954</name>
</gene>
<dbReference type="GO" id="GO:0009279">
    <property type="term" value="C:cell outer membrane"/>
    <property type="evidence" value="ECO:0007669"/>
    <property type="project" value="UniProtKB-SubCell"/>
</dbReference>
<evidence type="ECO:0000313" key="7">
    <source>
        <dbReference type="EMBL" id="CCO21486.1"/>
    </source>
</evidence>
<dbReference type="AlphaFoldDB" id="S0DGP0"/>
<dbReference type="InterPro" id="IPR033985">
    <property type="entry name" value="SusD-like_N"/>
</dbReference>
<dbReference type="InterPro" id="IPR011990">
    <property type="entry name" value="TPR-like_helical_dom_sf"/>
</dbReference>
<accession>S0DGP0</accession>
<keyword evidence="4" id="KW-0998">Cell outer membrane</keyword>
<evidence type="ECO:0000256" key="1">
    <source>
        <dbReference type="ARBA" id="ARBA00004442"/>
    </source>
</evidence>
<evidence type="ECO:0000313" key="11">
    <source>
        <dbReference type="EMBL" id="CCO21837.1"/>
    </source>
</evidence>
<evidence type="ECO:0000256" key="2">
    <source>
        <dbReference type="ARBA" id="ARBA00022729"/>
    </source>
</evidence>
<dbReference type="InterPro" id="IPR012944">
    <property type="entry name" value="SusD_RagB_dom"/>
</dbReference>
<organism evidence="8">
    <name type="scientific">termite gut metagenome</name>
    <dbReference type="NCBI Taxonomy" id="433724"/>
    <lineage>
        <taxon>unclassified sequences</taxon>
        <taxon>metagenomes</taxon>
        <taxon>organismal metagenomes</taxon>
    </lineage>
</organism>
<dbReference type="Pfam" id="PF07980">
    <property type="entry name" value="SusD_RagB"/>
    <property type="match status" value="1"/>
</dbReference>
<evidence type="ECO:0000256" key="4">
    <source>
        <dbReference type="ARBA" id="ARBA00023237"/>
    </source>
</evidence>
<dbReference type="SUPFAM" id="SSF48452">
    <property type="entry name" value="TPR-like"/>
    <property type="match status" value="1"/>
</dbReference>
<name>S0DGP0_9ZZZZ</name>
<evidence type="ECO:0000256" key="3">
    <source>
        <dbReference type="ARBA" id="ARBA00023136"/>
    </source>
</evidence>
<dbReference type="EMBL" id="HF548320">
    <property type="protein sequence ID" value="CCO21726.1"/>
    <property type="molecule type" value="Genomic_DNA"/>
</dbReference>
<reference evidence="8" key="1">
    <citation type="submission" date="2012-10" db="EMBL/GenBank/DDBJ databases">
        <authorList>
            <person name="Sandrine L."/>
        </authorList>
    </citation>
    <scope>NUCLEOTIDE SEQUENCE</scope>
</reference>
<evidence type="ECO:0000313" key="8">
    <source>
        <dbReference type="EMBL" id="CCO21726.1"/>
    </source>
</evidence>